<gene>
    <name evidence="1" type="ORF">Cadr_000002596</name>
</gene>
<dbReference type="AlphaFoldDB" id="A0A5N4C140"/>
<reference evidence="1 2" key="1">
    <citation type="journal article" date="2019" name="Mol. Ecol. Resour.">
        <title>Improving Illumina assemblies with Hi-C and long reads: an example with the North African dromedary.</title>
        <authorList>
            <person name="Elbers J.P."/>
            <person name="Rogers M.F."/>
            <person name="Perelman P.L."/>
            <person name="Proskuryakova A.A."/>
            <person name="Serdyukova N.A."/>
            <person name="Johnson W.E."/>
            <person name="Horin P."/>
            <person name="Corander J."/>
            <person name="Murphy D."/>
            <person name="Burger P.A."/>
        </authorList>
    </citation>
    <scope>NUCLEOTIDE SEQUENCE [LARGE SCALE GENOMIC DNA]</scope>
    <source>
        <strain evidence="1">Drom800</strain>
        <tissue evidence="1">Blood</tissue>
    </source>
</reference>
<dbReference type="EMBL" id="JWIN03000037">
    <property type="protein sequence ID" value="KAB1252582.1"/>
    <property type="molecule type" value="Genomic_DNA"/>
</dbReference>
<evidence type="ECO:0000313" key="2">
    <source>
        <dbReference type="Proteomes" id="UP000299084"/>
    </source>
</evidence>
<organism evidence="1 2">
    <name type="scientific">Camelus dromedarius</name>
    <name type="common">Dromedary</name>
    <name type="synonym">Arabian camel</name>
    <dbReference type="NCBI Taxonomy" id="9838"/>
    <lineage>
        <taxon>Eukaryota</taxon>
        <taxon>Metazoa</taxon>
        <taxon>Chordata</taxon>
        <taxon>Craniata</taxon>
        <taxon>Vertebrata</taxon>
        <taxon>Euteleostomi</taxon>
        <taxon>Mammalia</taxon>
        <taxon>Eutheria</taxon>
        <taxon>Laurasiatheria</taxon>
        <taxon>Artiodactyla</taxon>
        <taxon>Tylopoda</taxon>
        <taxon>Camelidae</taxon>
        <taxon>Camelus</taxon>
    </lineage>
</organism>
<evidence type="ECO:0000313" key="1">
    <source>
        <dbReference type="EMBL" id="KAB1252582.1"/>
    </source>
</evidence>
<name>A0A5N4C140_CAMDR</name>
<accession>A0A5N4C140</accession>
<proteinExistence type="predicted"/>
<dbReference type="Proteomes" id="UP000299084">
    <property type="component" value="Unassembled WGS sequence"/>
</dbReference>
<sequence length="188" mass="20212">MAGPGSPFLSPHAPAGMVAETCVSYSSSTMASLELWESESDPGSGSMSRLWPTLPGLDTQSSSLLTAYAVPKSRTSPCPGFLSCKTGFDLPSISKLPCSAHQRLGGLWRRQAIILSKELLSELRRLLTGTQCQRLVKGSDSTAGKRIQEATSGHQPHSWGRKPGHLPPYLGLWKLLLLPTTRCKVGLK</sequence>
<protein>
    <submittedName>
        <fullName evidence="1">Uncharacterized protein</fullName>
    </submittedName>
</protein>
<keyword evidence="2" id="KW-1185">Reference proteome</keyword>
<comment type="caution">
    <text evidence="1">The sequence shown here is derived from an EMBL/GenBank/DDBJ whole genome shotgun (WGS) entry which is preliminary data.</text>
</comment>